<dbReference type="Proteomes" id="UP000663838">
    <property type="component" value="Unassembled WGS sequence"/>
</dbReference>
<gene>
    <name evidence="4" type="ORF">KIK155_LOCUS10047</name>
    <name evidence="5" type="ORF">TOA249_LOCUS8864</name>
</gene>
<evidence type="ECO:0000313" key="5">
    <source>
        <dbReference type="EMBL" id="CAF4574809.1"/>
    </source>
</evidence>
<sequence>MEVETMLEDDGEFTTRPTGNRKQSTKRLSKWKSNLMRLGITGFGIVILATLVSVAIFKSVHHGKQSMDSDTKDTDMQEILLKAIFSTNHVLDDELRSLKITNTDNITDQLNAILNAKMISIFNAFFRNHSISNGIICGNPLSGKVLQLNMVTLYRRHCKYQDDDMCKIQLQEQLKTIFSQMPLIPMTVQFDDGRSETIDTRICSIAEMTEAEEETIATDTKIKAKQAVMPSAVRRKLGRNMPRAIATPYSALQRARCALCINKIGLVEMPGELGSRINDDIRTIDISNDDRSRHYLTVSVYEHGNYRLTVQLDCGGYLSRDISDAPCSNSLSITAWIDFNDNGYDDGETQLLQRAWPTHEKATGIYNLDVRVPGVDGATTKLGPHRMTITVTPSDDYRAQCGDFSYKEVREYTCIVIQRDRPTLPPTPAPIICPAIAKIILVIMAGEKGTEIRDDLPSSAVANSHQNQHHMAVTLFEHTVYLLRIQLDCSSQSRTELTETGCNLAQDVNVWIDLNDDGNFDDTEVGAPYRWPVTSYMAEGIYDIQIYVPAISARNIRNGPHRMRIAVSPSDYYRRLHGDCDLSHTREYMVTIIPRMKYSAIDATPTSVVPHNVACSPDVGKLILVVMAGEHRTQIRDDDSTKSQLSGNPRIYQHLAIVLYEDTVYLLRIQLECTSTDGRQSVGNNCNLPHDVAAWIDLNDDGRFEDTEYAAPYRWPLTSYVPQGIYDLQIYVPAIDGRKTKSGPHRMRLDVMLNEQYRQKCGKNAYRETREYNVTIVQKNMHQTVDIGGPYLTLSDSVCSQTNGKIVLVIMAGEKGSHIRDDTPINTVIRDTQNQHHMAVTTYENTIYRLRIQLDCDQRSSRSSFKISCNLAQDVNVWIDFNNDGTFEESESRTPHRWPLRTTMTVGIYDLEIPIPSIDERSIKGGPHRMRIVVQSSDEYRRKCGRSDYSETREYTVNIIPKEISRDDRREIQWEAPREIPRENPWEAPRETSWEAPRETPWEAPREAPWEAPRENPWEAPRENTWVPPQEIPRENDYEAYRTTQCSPGNFVCSEGNSAIFSVSLSGEQHTQIWDDTKTCNSANNYNDRSTVAVTLFDNTAYNLRIELACVQQTSYGESFSQDPSVFSTDCNDARYLGVWVDFNNDGTFDESTEQLIPNQWHRDDPHVTETDLRINIPQIDNRYFLSGQHRMRIILTQDERNRRPCQSSGYGEVRDYTVQIMQKPAY</sequence>
<feature type="domain" description="GEVED" evidence="3">
    <location>
        <begin position="333"/>
        <end position="414"/>
    </location>
</feature>
<feature type="transmembrane region" description="Helical" evidence="2">
    <location>
        <begin position="35"/>
        <end position="57"/>
    </location>
</feature>
<evidence type="ECO:0000256" key="2">
    <source>
        <dbReference type="SAM" id="Phobius"/>
    </source>
</evidence>
<proteinExistence type="predicted"/>
<feature type="region of interest" description="Disordered" evidence="1">
    <location>
        <begin position="1"/>
        <end position="25"/>
    </location>
</feature>
<feature type="domain" description="GEVED" evidence="3">
    <location>
        <begin position="875"/>
        <end position="958"/>
    </location>
</feature>
<dbReference type="Pfam" id="PF20009">
    <property type="entry name" value="GEVED"/>
    <property type="match status" value="5"/>
</dbReference>
<dbReference type="AlphaFoldDB" id="A0A818BXX4"/>
<feature type="region of interest" description="Disordered" evidence="1">
    <location>
        <begin position="983"/>
        <end position="1030"/>
    </location>
</feature>
<feature type="compositionally biased region" description="Basic and acidic residues" evidence="1">
    <location>
        <begin position="983"/>
        <end position="1022"/>
    </location>
</feature>
<feature type="compositionally biased region" description="Acidic residues" evidence="1">
    <location>
        <begin position="1"/>
        <end position="12"/>
    </location>
</feature>
<organism evidence="4 6">
    <name type="scientific">Rotaria socialis</name>
    <dbReference type="NCBI Taxonomy" id="392032"/>
    <lineage>
        <taxon>Eukaryota</taxon>
        <taxon>Metazoa</taxon>
        <taxon>Spiralia</taxon>
        <taxon>Gnathifera</taxon>
        <taxon>Rotifera</taxon>
        <taxon>Eurotatoria</taxon>
        <taxon>Bdelloidea</taxon>
        <taxon>Philodinida</taxon>
        <taxon>Philodinidae</taxon>
        <taxon>Rotaria</taxon>
    </lineage>
</organism>
<keyword evidence="2" id="KW-0812">Transmembrane</keyword>
<feature type="domain" description="GEVED" evidence="3">
    <location>
        <begin position="1136"/>
        <end position="1220"/>
    </location>
</feature>
<evidence type="ECO:0000256" key="1">
    <source>
        <dbReference type="SAM" id="MobiDB-lite"/>
    </source>
</evidence>
<comment type="caution">
    <text evidence="4">The sequence shown here is derived from an EMBL/GenBank/DDBJ whole genome shotgun (WGS) entry which is preliminary data.</text>
</comment>
<protein>
    <recommendedName>
        <fullName evidence="3">GEVED domain-containing protein</fullName>
    </recommendedName>
</protein>
<evidence type="ECO:0000313" key="4">
    <source>
        <dbReference type="EMBL" id="CAF3422215.1"/>
    </source>
</evidence>
<keyword evidence="2" id="KW-1133">Transmembrane helix</keyword>
<dbReference type="EMBL" id="CAJNYV010001448">
    <property type="protein sequence ID" value="CAF3422215.1"/>
    <property type="molecule type" value="Genomic_DNA"/>
</dbReference>
<evidence type="ECO:0000313" key="6">
    <source>
        <dbReference type="Proteomes" id="UP000663865"/>
    </source>
</evidence>
<reference evidence="4" key="1">
    <citation type="submission" date="2021-02" db="EMBL/GenBank/DDBJ databases">
        <authorList>
            <person name="Nowell W R."/>
        </authorList>
    </citation>
    <scope>NUCLEOTIDE SEQUENCE</scope>
</reference>
<feature type="domain" description="GEVED" evidence="3">
    <location>
        <begin position="508"/>
        <end position="569"/>
    </location>
</feature>
<keyword evidence="2" id="KW-0472">Membrane</keyword>
<dbReference type="EMBL" id="CAJOBS010000428">
    <property type="protein sequence ID" value="CAF4574809.1"/>
    <property type="molecule type" value="Genomic_DNA"/>
</dbReference>
<dbReference type="InterPro" id="IPR045474">
    <property type="entry name" value="GEVED"/>
</dbReference>
<evidence type="ECO:0000259" key="3">
    <source>
        <dbReference type="Pfam" id="PF20009"/>
    </source>
</evidence>
<accession>A0A818BXX4</accession>
<name>A0A818BXX4_9BILA</name>
<dbReference type="Proteomes" id="UP000663865">
    <property type="component" value="Unassembled WGS sequence"/>
</dbReference>
<feature type="domain" description="GEVED" evidence="3">
    <location>
        <begin position="692"/>
        <end position="775"/>
    </location>
</feature>